<name>A0ABQ0E3J9_9PORP</name>
<accession>A0ABQ0E3J9</accession>
<dbReference type="InterPro" id="IPR010994">
    <property type="entry name" value="RuvA_2-like"/>
</dbReference>
<keyword evidence="2" id="KW-0472">Membrane</keyword>
<evidence type="ECO:0000256" key="2">
    <source>
        <dbReference type="SAM" id="Phobius"/>
    </source>
</evidence>
<dbReference type="InterPro" id="IPR051675">
    <property type="entry name" value="Endo/Exo/Phosphatase_dom_1"/>
</dbReference>
<feature type="transmembrane region" description="Helical" evidence="2">
    <location>
        <begin position="21"/>
        <end position="38"/>
    </location>
</feature>
<feature type="compositionally biased region" description="Basic and acidic residues" evidence="1">
    <location>
        <begin position="69"/>
        <end position="83"/>
    </location>
</feature>
<dbReference type="EMBL" id="BAAFSF010000004">
    <property type="protein sequence ID" value="GAB1252258.1"/>
    <property type="molecule type" value="Genomic_DNA"/>
</dbReference>
<dbReference type="PANTHER" id="PTHR21180">
    <property type="entry name" value="ENDONUCLEASE/EXONUCLEASE/PHOSPHATASE FAMILY DOMAIN-CONTAINING PROTEIN 1"/>
    <property type="match status" value="1"/>
</dbReference>
<dbReference type="SUPFAM" id="SSF47781">
    <property type="entry name" value="RuvA domain 2-like"/>
    <property type="match status" value="1"/>
</dbReference>
<evidence type="ECO:0000313" key="4">
    <source>
        <dbReference type="Proteomes" id="UP001628220"/>
    </source>
</evidence>
<evidence type="ECO:0008006" key="5">
    <source>
        <dbReference type="Google" id="ProtNLM"/>
    </source>
</evidence>
<dbReference type="PANTHER" id="PTHR21180:SF32">
    <property type="entry name" value="ENDONUCLEASE_EXONUCLEASE_PHOSPHATASE FAMILY DOMAIN-CONTAINING PROTEIN 1"/>
    <property type="match status" value="1"/>
</dbReference>
<keyword evidence="4" id="KW-1185">Reference proteome</keyword>
<dbReference type="Proteomes" id="UP001628220">
    <property type="component" value="Unassembled WGS sequence"/>
</dbReference>
<reference evidence="3 4" key="1">
    <citation type="journal article" date="2025" name="Int. J. Syst. Evol. Microbiol.">
        <title>Desulfovibrio falkowii sp. nov., Porphyromonas miyakawae sp. nov., Mediterraneibacter flintii sp. nov. and Owariibacterium komagatae gen. nov., sp. nov., isolated from human faeces.</title>
        <authorList>
            <person name="Hamaguchi T."/>
            <person name="Ohara M."/>
            <person name="Hisatomi A."/>
            <person name="Sekiguchi K."/>
            <person name="Takeda J.I."/>
            <person name="Ueyama J."/>
            <person name="Ito M."/>
            <person name="Nishiwaki H."/>
            <person name="Ogi T."/>
            <person name="Hirayama M."/>
            <person name="Ohkuma M."/>
            <person name="Sakamoto M."/>
            <person name="Ohno K."/>
        </authorList>
    </citation>
    <scope>NUCLEOTIDE SEQUENCE [LARGE SCALE GENOMIC DNA]</scope>
    <source>
        <strain evidence="3 4">13CB11C</strain>
    </source>
</reference>
<protein>
    <recommendedName>
        <fullName evidence="5">Helix-hairpin-helix domain-containing protein</fullName>
    </recommendedName>
</protein>
<evidence type="ECO:0000256" key="1">
    <source>
        <dbReference type="SAM" id="MobiDB-lite"/>
    </source>
</evidence>
<feature type="region of interest" description="Disordered" evidence="1">
    <location>
        <begin position="67"/>
        <end position="99"/>
    </location>
</feature>
<organism evidence="3 4">
    <name type="scientific">Porphyromonas miyakawae</name>
    <dbReference type="NCBI Taxonomy" id="3137470"/>
    <lineage>
        <taxon>Bacteria</taxon>
        <taxon>Pseudomonadati</taxon>
        <taxon>Bacteroidota</taxon>
        <taxon>Bacteroidia</taxon>
        <taxon>Bacteroidales</taxon>
        <taxon>Porphyromonadaceae</taxon>
        <taxon>Porphyromonas</taxon>
    </lineage>
</organism>
<gene>
    <name evidence="3" type="ORF">Tsumi_13640</name>
</gene>
<proteinExistence type="predicted"/>
<keyword evidence="2" id="KW-1133">Transmembrane helix</keyword>
<dbReference type="Gene3D" id="1.10.150.320">
    <property type="entry name" value="Photosystem II 12 kDa extrinsic protein"/>
    <property type="match status" value="1"/>
</dbReference>
<dbReference type="Pfam" id="PF12836">
    <property type="entry name" value="HHH_3"/>
    <property type="match status" value="1"/>
</dbReference>
<comment type="caution">
    <text evidence="3">The sequence shown here is derived from an EMBL/GenBank/DDBJ whole genome shotgun (WGS) entry which is preliminary data.</text>
</comment>
<dbReference type="RefSeq" id="WP_411916016.1">
    <property type="nucleotide sequence ID" value="NZ_BAAFSF010000004.1"/>
</dbReference>
<evidence type="ECO:0000313" key="3">
    <source>
        <dbReference type="EMBL" id="GAB1252258.1"/>
    </source>
</evidence>
<sequence>MALKHKLRELFRLHTGDRPGLITLTILLISGITIYLVSKPTSASSFPPEAPLLTSADTLQKDSIYTDTHPLKPKEKPSLERNAEYVGPPAGSEYTPKRRIPQGTTIDLNQADSALLTRVPGIGPAFARRIVSYRERLGGYYTVLQLQEVWGMTSERYQQIKPFFTVNQPPVRINLSQTAYDSIPFHPYLNRAQRNTIERLLFRDSKLHGWSQLAHLDAFTKDDSVRLSHYFLFE</sequence>
<keyword evidence="2" id="KW-0812">Transmembrane</keyword>